<dbReference type="InterPro" id="IPR004552">
    <property type="entry name" value="AGP_acyltrans"/>
</dbReference>
<keyword evidence="7 9" id="KW-0808">Transferase</keyword>
<evidence type="ECO:0000256" key="8">
    <source>
        <dbReference type="ARBA" id="ARBA00023315"/>
    </source>
</evidence>
<dbReference type="AlphaFoldDB" id="A0A3N4EDF4"/>
<keyword evidence="9" id="KW-0443">Lipid metabolism</keyword>
<dbReference type="UniPathway" id="UPA00557">
    <property type="reaction ID" value="UER00613"/>
</dbReference>
<dbReference type="PANTHER" id="PTHR10434:SF40">
    <property type="entry name" value="1-ACYL-SN-GLYCEROL-3-PHOSPHATE ACYLTRANSFERASE"/>
    <property type="match status" value="1"/>
</dbReference>
<evidence type="ECO:0000259" key="10">
    <source>
        <dbReference type="SMART" id="SM00563"/>
    </source>
</evidence>
<keyword evidence="9" id="KW-1208">Phospholipid metabolism</keyword>
<comment type="similarity">
    <text evidence="4 9">Belongs to the 1-acyl-sn-glycerol-3-phosphate acyltransferase family.</text>
</comment>
<comment type="domain">
    <text evidence="9">The HXXXXD motif is essential for acyltransferase activity and may constitute the binding site for the phosphate moiety of the glycerol-3-phosphate.</text>
</comment>
<dbReference type="Proteomes" id="UP000273778">
    <property type="component" value="Chromosome"/>
</dbReference>
<dbReference type="EMBL" id="RKKB01000001">
    <property type="protein sequence ID" value="RPA35098.1"/>
    <property type="molecule type" value="Genomic_DNA"/>
</dbReference>
<comment type="pathway">
    <text evidence="2">Phospholipid metabolism; CDP-diacylglycerol biosynthesis; CDP-diacylglycerol from sn-glycerol 3-phosphate: step 2/3.</text>
</comment>
<dbReference type="GO" id="GO:0016024">
    <property type="term" value="P:CDP-diacylglycerol biosynthetic process"/>
    <property type="evidence" value="ECO:0007669"/>
    <property type="project" value="UniProtKB-UniPathway"/>
</dbReference>
<dbReference type="InterPro" id="IPR002123">
    <property type="entry name" value="Plipid/glycerol_acylTrfase"/>
</dbReference>
<dbReference type="Proteomes" id="UP000278855">
    <property type="component" value="Unassembled WGS sequence"/>
</dbReference>
<dbReference type="SMART" id="SM00563">
    <property type="entry name" value="PlsC"/>
    <property type="match status" value="1"/>
</dbReference>
<proteinExistence type="inferred from homology"/>
<dbReference type="GO" id="GO:0006654">
    <property type="term" value="P:phosphatidic acid biosynthetic process"/>
    <property type="evidence" value="ECO:0007669"/>
    <property type="project" value="TreeGrafter"/>
</dbReference>
<accession>A0A3N4EDF4</accession>
<evidence type="ECO:0000256" key="6">
    <source>
        <dbReference type="ARBA" id="ARBA00016139"/>
    </source>
</evidence>
<dbReference type="GO" id="GO:0016020">
    <property type="term" value="C:membrane"/>
    <property type="evidence" value="ECO:0007669"/>
    <property type="project" value="InterPro"/>
</dbReference>
<evidence type="ECO:0000313" key="13">
    <source>
        <dbReference type="Proteomes" id="UP000273778"/>
    </source>
</evidence>
<reference evidence="11 13" key="1">
    <citation type="submission" date="2018-11" db="EMBL/GenBank/DDBJ databases">
        <title>Shewanella sp. M2.</title>
        <authorList>
            <person name="Hwang Y.J."/>
            <person name="Hwang C.Y."/>
        </authorList>
    </citation>
    <scope>NUCLEOTIDE SEQUENCE [LARGE SCALE GENOMIC DNA]</scope>
    <source>
        <strain evidence="11 13">M2</strain>
    </source>
</reference>
<evidence type="ECO:0000313" key="14">
    <source>
        <dbReference type="Proteomes" id="UP000278855"/>
    </source>
</evidence>
<reference evidence="12" key="3">
    <citation type="submission" date="2018-11" db="EMBL/GenBank/DDBJ databases">
        <authorList>
            <person name="Hwang Y.J."/>
            <person name="Hwang C.Y."/>
        </authorList>
    </citation>
    <scope>NUCLEOTIDE SEQUENCE</scope>
    <source>
        <strain evidence="12">R106</strain>
    </source>
</reference>
<dbReference type="NCBIfam" id="TIGR00530">
    <property type="entry name" value="AGP_acyltrn"/>
    <property type="match status" value="1"/>
</dbReference>
<evidence type="ECO:0000256" key="3">
    <source>
        <dbReference type="ARBA" id="ARBA00005189"/>
    </source>
</evidence>
<comment type="catalytic activity">
    <reaction evidence="1 9">
        <text>a 1-acyl-sn-glycero-3-phosphate + an acyl-CoA = a 1,2-diacyl-sn-glycero-3-phosphate + CoA</text>
        <dbReference type="Rhea" id="RHEA:19709"/>
        <dbReference type="ChEBI" id="CHEBI:57287"/>
        <dbReference type="ChEBI" id="CHEBI:57970"/>
        <dbReference type="ChEBI" id="CHEBI:58342"/>
        <dbReference type="ChEBI" id="CHEBI:58608"/>
        <dbReference type="EC" id="2.3.1.51"/>
    </reaction>
</comment>
<keyword evidence="9" id="KW-0594">Phospholipid biosynthesis</keyword>
<dbReference type="SUPFAM" id="SSF69593">
    <property type="entry name" value="Glycerol-3-phosphate (1)-acyltransferase"/>
    <property type="match status" value="1"/>
</dbReference>
<comment type="pathway">
    <text evidence="3">Lipid metabolism.</text>
</comment>
<keyword evidence="13" id="KW-1185">Reference proteome</keyword>
<evidence type="ECO:0000313" key="12">
    <source>
        <dbReference type="EMBL" id="RPA35098.1"/>
    </source>
</evidence>
<keyword evidence="8 9" id="KW-0012">Acyltransferase</keyword>
<feature type="domain" description="Phospholipid/glycerol acyltransferase" evidence="10">
    <location>
        <begin position="65"/>
        <end position="182"/>
    </location>
</feature>
<evidence type="ECO:0000256" key="4">
    <source>
        <dbReference type="ARBA" id="ARBA00008655"/>
    </source>
</evidence>
<dbReference type="PANTHER" id="PTHR10434">
    <property type="entry name" value="1-ACYL-SN-GLYCEROL-3-PHOSPHATE ACYLTRANSFERASE"/>
    <property type="match status" value="1"/>
</dbReference>
<name>A0A3N4EDF4_9GAMM</name>
<dbReference type="KEGG" id="spsr:EGC80_17625"/>
<gene>
    <name evidence="12" type="ORF">EGC77_01255</name>
    <name evidence="11" type="ORF">EGC80_17625</name>
</gene>
<protein>
    <recommendedName>
        <fullName evidence="6 9">1-acyl-sn-glycerol-3-phosphate acyltransferase</fullName>
        <ecNumber evidence="5 9">2.3.1.51</ecNumber>
    </recommendedName>
</protein>
<sequence>MTLNQIKQAIYALYLTNKFGIKLKGDHTPDDMTRIRLEYAETLLSRLNISVEVEGIEKVNQGGQYLIVSNHRSIIDPLIVEIALKHKGINSLWIAKKELYNSFFFGMFTRNAGTVLLDRESSKMSSFFTDIKNKVSKGYSISVFAEGTRNKSDETLTEFKEGAQIIAMKNRLPILPVFIKTNANEVLGESVKNNTKDLKIIINIGDMIDYKDRSKTLQDSYKSRFNLL</sequence>
<dbReference type="EMBL" id="CP034073">
    <property type="protein sequence ID" value="AZG37547.1"/>
    <property type="molecule type" value="Genomic_DNA"/>
</dbReference>
<evidence type="ECO:0000256" key="9">
    <source>
        <dbReference type="RuleBase" id="RU361267"/>
    </source>
</evidence>
<evidence type="ECO:0000256" key="1">
    <source>
        <dbReference type="ARBA" id="ARBA00001141"/>
    </source>
</evidence>
<dbReference type="EC" id="2.3.1.51" evidence="5 9"/>
<keyword evidence="9" id="KW-0444">Lipid biosynthesis</keyword>
<evidence type="ECO:0000256" key="2">
    <source>
        <dbReference type="ARBA" id="ARBA00004728"/>
    </source>
</evidence>
<reference evidence="14" key="2">
    <citation type="submission" date="2018-11" db="EMBL/GenBank/DDBJ databases">
        <title>Shewanella sp. R106.</title>
        <authorList>
            <person name="Hwang Y.J."/>
            <person name="Hwang C.Y."/>
        </authorList>
    </citation>
    <scope>NUCLEOTIDE SEQUENCE [LARGE SCALE GENOMIC DNA]</scope>
    <source>
        <strain evidence="14">R106</strain>
    </source>
</reference>
<dbReference type="GO" id="GO:0003841">
    <property type="term" value="F:1-acylglycerol-3-phosphate O-acyltransferase activity"/>
    <property type="evidence" value="ECO:0007669"/>
    <property type="project" value="UniProtKB-UniRule"/>
</dbReference>
<evidence type="ECO:0000256" key="7">
    <source>
        <dbReference type="ARBA" id="ARBA00022679"/>
    </source>
</evidence>
<dbReference type="OrthoDB" id="9812274at2"/>
<dbReference type="CDD" id="cd07989">
    <property type="entry name" value="LPLAT_AGPAT-like"/>
    <property type="match status" value="1"/>
</dbReference>
<evidence type="ECO:0000313" key="11">
    <source>
        <dbReference type="EMBL" id="AZG37547.1"/>
    </source>
</evidence>
<organism evidence="12 14">
    <name type="scientific">Shewanella psychromarinicola</name>
    <dbReference type="NCBI Taxonomy" id="2487742"/>
    <lineage>
        <taxon>Bacteria</taxon>
        <taxon>Pseudomonadati</taxon>
        <taxon>Pseudomonadota</taxon>
        <taxon>Gammaproteobacteria</taxon>
        <taxon>Alteromonadales</taxon>
        <taxon>Shewanellaceae</taxon>
        <taxon>Shewanella</taxon>
    </lineage>
</organism>
<dbReference type="Pfam" id="PF01553">
    <property type="entry name" value="Acyltransferase"/>
    <property type="match status" value="1"/>
</dbReference>
<evidence type="ECO:0000256" key="5">
    <source>
        <dbReference type="ARBA" id="ARBA00013211"/>
    </source>
</evidence>